<accession>A0A9N9S4F0</accession>
<dbReference type="OrthoDB" id="8183351at2759"/>
<dbReference type="Proteomes" id="UP001153620">
    <property type="component" value="Chromosome 3"/>
</dbReference>
<organism evidence="2 3">
    <name type="scientific">Chironomus riparius</name>
    <dbReference type="NCBI Taxonomy" id="315576"/>
    <lineage>
        <taxon>Eukaryota</taxon>
        <taxon>Metazoa</taxon>
        <taxon>Ecdysozoa</taxon>
        <taxon>Arthropoda</taxon>
        <taxon>Hexapoda</taxon>
        <taxon>Insecta</taxon>
        <taxon>Pterygota</taxon>
        <taxon>Neoptera</taxon>
        <taxon>Endopterygota</taxon>
        <taxon>Diptera</taxon>
        <taxon>Nematocera</taxon>
        <taxon>Chironomoidea</taxon>
        <taxon>Chironomidae</taxon>
        <taxon>Chironominae</taxon>
        <taxon>Chironomus</taxon>
    </lineage>
</organism>
<proteinExistence type="predicted"/>
<gene>
    <name evidence="2" type="ORF">CHIRRI_LOCUS12111</name>
</gene>
<keyword evidence="3" id="KW-1185">Reference proteome</keyword>
<protein>
    <submittedName>
        <fullName evidence="2">Uncharacterized protein</fullName>
    </submittedName>
</protein>
<feature type="region of interest" description="Disordered" evidence="1">
    <location>
        <begin position="265"/>
        <end position="287"/>
    </location>
</feature>
<name>A0A9N9S4F0_9DIPT</name>
<feature type="compositionally biased region" description="Basic residues" evidence="1">
    <location>
        <begin position="271"/>
        <end position="282"/>
    </location>
</feature>
<reference evidence="2" key="2">
    <citation type="submission" date="2022-10" db="EMBL/GenBank/DDBJ databases">
        <authorList>
            <consortium name="ENA_rothamsted_submissions"/>
            <consortium name="culmorum"/>
            <person name="King R."/>
        </authorList>
    </citation>
    <scope>NUCLEOTIDE SEQUENCE</scope>
</reference>
<evidence type="ECO:0000313" key="3">
    <source>
        <dbReference type="Proteomes" id="UP001153620"/>
    </source>
</evidence>
<evidence type="ECO:0000313" key="2">
    <source>
        <dbReference type="EMBL" id="CAG9809284.1"/>
    </source>
</evidence>
<sequence length="323" mass="37564">MAFIAPSFVEKANEPQKQQLNKANTYENTKHIINESIKHFNEFTNSINEVCRNANLFASSLQSLEDVAMPEVIGSSMFLKVPKKKIFDSTEHLKETLDTFTQILSLYSEKVKIETIEEFDSFIMQVVCPTHSELKAVYEHNNNIIEEFRNGFYSLMNHFYVLGAELLEKFLICGECNIPIGFTHQPTCNTKSEMNFMWRKGRMDDKFITYKMKFSFDDLLIPGRRNKIIKELNKAMSEQCQGRNSNKNNPLTLKNSWTLRYVRSGSGGSKYKNKSNQHRNKHTYPVNPVHQPLFHPTVWTPSNCESVEMMPNYNVMSFSYQNE</sequence>
<dbReference type="EMBL" id="OU895879">
    <property type="protein sequence ID" value="CAG9809284.1"/>
    <property type="molecule type" value="Genomic_DNA"/>
</dbReference>
<reference evidence="2" key="1">
    <citation type="submission" date="2022-01" db="EMBL/GenBank/DDBJ databases">
        <authorList>
            <person name="King R."/>
        </authorList>
    </citation>
    <scope>NUCLEOTIDE SEQUENCE</scope>
</reference>
<dbReference type="AlphaFoldDB" id="A0A9N9S4F0"/>
<evidence type="ECO:0000256" key="1">
    <source>
        <dbReference type="SAM" id="MobiDB-lite"/>
    </source>
</evidence>